<comment type="caution">
    <text evidence="3">The sequence shown here is derived from an EMBL/GenBank/DDBJ whole genome shotgun (WGS) entry which is preliminary data.</text>
</comment>
<keyword evidence="2" id="KW-0472">Membrane</keyword>
<evidence type="ECO:0000256" key="2">
    <source>
        <dbReference type="SAM" id="Phobius"/>
    </source>
</evidence>
<organism evidence="3 4">
    <name type="scientific">Candidatus Doudnabacteria bacterium RIFCSPHIGHO2_12_FULL_48_16</name>
    <dbReference type="NCBI Taxonomy" id="1817838"/>
    <lineage>
        <taxon>Bacteria</taxon>
        <taxon>Candidatus Doudnaibacteriota</taxon>
    </lineage>
</organism>
<feature type="compositionally biased region" description="Basic and acidic residues" evidence="1">
    <location>
        <begin position="1"/>
        <end position="10"/>
    </location>
</feature>
<keyword evidence="2" id="KW-1133">Transmembrane helix</keyword>
<feature type="region of interest" description="Disordered" evidence="1">
    <location>
        <begin position="1"/>
        <end position="23"/>
    </location>
</feature>
<reference evidence="3 4" key="1">
    <citation type="journal article" date="2016" name="Nat. Commun.">
        <title>Thousands of microbial genomes shed light on interconnected biogeochemical processes in an aquifer system.</title>
        <authorList>
            <person name="Anantharaman K."/>
            <person name="Brown C.T."/>
            <person name="Hug L.A."/>
            <person name="Sharon I."/>
            <person name="Castelle C.J."/>
            <person name="Probst A.J."/>
            <person name="Thomas B.C."/>
            <person name="Singh A."/>
            <person name="Wilkins M.J."/>
            <person name="Karaoz U."/>
            <person name="Brodie E.L."/>
            <person name="Williams K.H."/>
            <person name="Hubbard S.S."/>
            <person name="Banfield J.F."/>
        </authorList>
    </citation>
    <scope>NUCLEOTIDE SEQUENCE [LARGE SCALE GENOMIC DNA]</scope>
</reference>
<evidence type="ECO:0000256" key="1">
    <source>
        <dbReference type="SAM" id="MobiDB-lite"/>
    </source>
</evidence>
<accession>A0A1F5PJT7</accession>
<gene>
    <name evidence="3" type="ORF">A3E29_03895</name>
</gene>
<evidence type="ECO:0000313" key="3">
    <source>
        <dbReference type="EMBL" id="OGE90215.1"/>
    </source>
</evidence>
<name>A0A1F5PJT7_9BACT</name>
<sequence>MTNKVKDSSQDPKGQTLEIDEPGAQSHLLQAVHHQAEKGRLGLEVMRAQGDEARKLRDAALSQRDEALQARETALSEREEALQARDEALSLREEAMNEREEALVASGQIEIWADRQHTLNRVFAFGVIVAVALCVLAILTGNVGWRWLAGICLIGALGGAVYVLRLPGRSTLHLVWQELPVPSEPEVVVKSEAVG</sequence>
<feature type="transmembrane region" description="Helical" evidence="2">
    <location>
        <begin position="145"/>
        <end position="164"/>
    </location>
</feature>
<dbReference type="Proteomes" id="UP000177682">
    <property type="component" value="Unassembled WGS sequence"/>
</dbReference>
<dbReference type="EMBL" id="MFEY01000007">
    <property type="protein sequence ID" value="OGE90215.1"/>
    <property type="molecule type" value="Genomic_DNA"/>
</dbReference>
<keyword evidence="2" id="KW-0812">Transmembrane</keyword>
<feature type="transmembrane region" description="Helical" evidence="2">
    <location>
        <begin position="122"/>
        <end position="139"/>
    </location>
</feature>
<evidence type="ECO:0000313" key="4">
    <source>
        <dbReference type="Proteomes" id="UP000177682"/>
    </source>
</evidence>
<protein>
    <submittedName>
        <fullName evidence="3">Uncharacterized protein</fullName>
    </submittedName>
</protein>
<proteinExistence type="predicted"/>
<dbReference type="AlphaFoldDB" id="A0A1F5PJT7"/>